<dbReference type="AlphaFoldDB" id="A0A9Q1B522"/>
<feature type="compositionally biased region" description="Polar residues" evidence="5">
    <location>
        <begin position="192"/>
        <end position="206"/>
    </location>
</feature>
<dbReference type="GO" id="GO:0031901">
    <property type="term" value="C:early endosome membrane"/>
    <property type="evidence" value="ECO:0007669"/>
    <property type="project" value="TreeGrafter"/>
</dbReference>
<dbReference type="GO" id="GO:0008270">
    <property type="term" value="F:zinc ion binding"/>
    <property type="evidence" value="ECO:0007669"/>
    <property type="project" value="UniProtKB-KW"/>
</dbReference>
<feature type="domain" description="FYVE-type" evidence="6">
    <location>
        <begin position="734"/>
        <end position="792"/>
    </location>
</feature>
<dbReference type="PANTHER" id="PTHR46319">
    <property type="entry name" value="ZINC FINGER FYVE DOMAIN-CONTAINING PROTEIN"/>
    <property type="match status" value="1"/>
</dbReference>
<dbReference type="SMART" id="SM00064">
    <property type="entry name" value="FYVE"/>
    <property type="match status" value="1"/>
</dbReference>
<gene>
    <name evidence="7" type="ORF">JRQ81_013762</name>
</gene>
<dbReference type="GO" id="GO:0016197">
    <property type="term" value="P:endosomal transport"/>
    <property type="evidence" value="ECO:0007669"/>
    <property type="project" value="TreeGrafter"/>
</dbReference>
<feature type="compositionally biased region" description="Polar residues" evidence="5">
    <location>
        <begin position="270"/>
        <end position="285"/>
    </location>
</feature>
<protein>
    <recommendedName>
        <fullName evidence="6">FYVE-type domain-containing protein</fullName>
    </recommendedName>
</protein>
<feature type="region of interest" description="Disordered" evidence="5">
    <location>
        <begin position="251"/>
        <end position="287"/>
    </location>
</feature>
<evidence type="ECO:0000259" key="6">
    <source>
        <dbReference type="PROSITE" id="PS50178"/>
    </source>
</evidence>
<keyword evidence="8" id="KW-1185">Reference proteome</keyword>
<keyword evidence="2 4" id="KW-0863">Zinc-finger</keyword>
<accession>A0A9Q1B522</accession>
<dbReference type="SUPFAM" id="SSF57903">
    <property type="entry name" value="FYVE/PHD zinc finger"/>
    <property type="match status" value="1"/>
</dbReference>
<organism evidence="7 8">
    <name type="scientific">Phrynocephalus forsythii</name>
    <dbReference type="NCBI Taxonomy" id="171643"/>
    <lineage>
        <taxon>Eukaryota</taxon>
        <taxon>Metazoa</taxon>
        <taxon>Chordata</taxon>
        <taxon>Craniata</taxon>
        <taxon>Vertebrata</taxon>
        <taxon>Euteleostomi</taxon>
        <taxon>Lepidosauria</taxon>
        <taxon>Squamata</taxon>
        <taxon>Bifurcata</taxon>
        <taxon>Unidentata</taxon>
        <taxon>Episquamata</taxon>
        <taxon>Toxicofera</taxon>
        <taxon>Iguania</taxon>
        <taxon>Acrodonta</taxon>
        <taxon>Agamidae</taxon>
        <taxon>Agaminae</taxon>
        <taxon>Phrynocephalus</taxon>
    </lineage>
</organism>
<feature type="compositionally biased region" description="Basic and acidic residues" evidence="5">
    <location>
        <begin position="610"/>
        <end position="626"/>
    </location>
</feature>
<dbReference type="InterPro" id="IPR011011">
    <property type="entry name" value="Znf_FYVE_PHD"/>
</dbReference>
<feature type="region of interest" description="Disordered" evidence="5">
    <location>
        <begin position="304"/>
        <end position="323"/>
    </location>
</feature>
<evidence type="ECO:0000313" key="8">
    <source>
        <dbReference type="Proteomes" id="UP001142489"/>
    </source>
</evidence>
<dbReference type="CDD" id="cd15729">
    <property type="entry name" value="FYVE_endofin"/>
    <property type="match status" value="1"/>
</dbReference>
<proteinExistence type="predicted"/>
<evidence type="ECO:0000256" key="5">
    <source>
        <dbReference type="SAM" id="MobiDB-lite"/>
    </source>
</evidence>
<evidence type="ECO:0000256" key="2">
    <source>
        <dbReference type="ARBA" id="ARBA00022771"/>
    </source>
</evidence>
<feature type="region of interest" description="Disordered" evidence="5">
    <location>
        <begin position="604"/>
        <end position="644"/>
    </location>
</feature>
<evidence type="ECO:0000256" key="3">
    <source>
        <dbReference type="ARBA" id="ARBA00022833"/>
    </source>
</evidence>
<dbReference type="InterPro" id="IPR013083">
    <property type="entry name" value="Znf_RING/FYVE/PHD"/>
</dbReference>
<dbReference type="GO" id="GO:0006622">
    <property type="term" value="P:protein targeting to lysosome"/>
    <property type="evidence" value="ECO:0007669"/>
    <property type="project" value="TreeGrafter"/>
</dbReference>
<feature type="compositionally biased region" description="Polar residues" evidence="5">
    <location>
        <begin position="170"/>
        <end position="184"/>
    </location>
</feature>
<dbReference type="PROSITE" id="PS50178">
    <property type="entry name" value="ZF_FYVE"/>
    <property type="match status" value="1"/>
</dbReference>
<dbReference type="InterPro" id="IPR017455">
    <property type="entry name" value="Znf_FYVE-rel"/>
</dbReference>
<keyword evidence="1" id="KW-0479">Metal-binding</keyword>
<dbReference type="PANTHER" id="PTHR46319:SF1">
    <property type="entry name" value="ZINC FINGER FYVE DOMAIN-CONTAINING PROTEIN 16"/>
    <property type="match status" value="1"/>
</dbReference>
<feature type="compositionally biased region" description="Basic and acidic residues" evidence="5">
    <location>
        <begin position="255"/>
        <end position="264"/>
    </location>
</feature>
<dbReference type="FunFam" id="3.30.40.10:FF:000084">
    <property type="entry name" value="Zinc finger, FYVE domain-containing 9b"/>
    <property type="match status" value="1"/>
</dbReference>
<sequence length="1050" mass="114349">MDSYFKAAVSDLDKLLDEFEENTDELENSTTVNACDSKHHSAELDYQQSKFFGPIVQKNVEYNVSDELSLSTQIANVANFEQLNSEQIEKNVTGLDLLSMVDGSSDKSQTSCLGRCIVPVCDLISDTGNLSHPKNNLECIQKLQPADSQCSLSLIGFDLASVPTIASSSSTDCDADLGSQQQSDKGAYNAAEEQNQVTLKTGSPSDANVVDSPKGQETGETLNSNEVFGQTEDAIGLDRISALIPQVASTVPNSRDGRKCEKLPCDPVRNENSAKSQENSKQAISNEAKMEYSVSNIPKICPLNENSSTLPKEKNSSDTSLQTKNVSVLDKVYSTEEELCNPEENSSTSFSVVSTSEASEDIQSSLSCLPLAVSICGKLVKTDDTNGKTSTGQAADVISDVTVHTEKYKNDISKVELFGRQECPEQVESLNNISQSPQEKLLFTDRKKLGLDNIAIECGPIQLRDNAAVTSSSAENIETCSSDLLSDIGERGLIDLALEEDIIGSDILISDAELDAFLSEHCSEEKHSKPLKEDTDDGLLESDVINDNVRESNKLNVGSDSLPEETEFKEVDTLTDNNCILPSSESRLEIPVEKGSQWKDLKAQNQNTVEKSEETANHVSESKASDLTKNQQMTHSAGARPKRLLNLPSPSICTEFSNPNVLVSESQVASSAVSNTSLLDAKSSPDSDVKCSDVDTRVCFRDKEDIVSPMITEPTTRVEQVVSLGQKQPSWVPDSEAPNCMNCQAKFTFTKRRHHCRACGKVFCTSCCNRKCKLQYLDKEARVCIGCYESINKAQALERMMSPTGLVPRSAFSECPAIPVLQEVQASGVYPKEQRRVWFADGILPNGEVADTTKLSSGIRRSQQDPYPVESATNGIICATEKMPKEERHVTGRTEILCCPTSVLPEEDTQPAKDESELSSSSDCVITAVAEIPTIVEPTKHPAAVTCNENNDVPVSPLDYHVLCGIENHVSKNISLIPDDGLPPLLLGRGEKGKGMFFLPECSIQICSYFAAGQFSLSRGVRTCCLKTVIEQKKIPYVMSIVYICSILNS</sequence>
<dbReference type="EMBL" id="JAPFRF010000004">
    <property type="protein sequence ID" value="KAJ7335821.1"/>
    <property type="molecule type" value="Genomic_DNA"/>
</dbReference>
<feature type="region of interest" description="Disordered" evidence="5">
    <location>
        <begin position="170"/>
        <end position="221"/>
    </location>
</feature>
<evidence type="ECO:0000256" key="4">
    <source>
        <dbReference type="PROSITE-ProRule" id="PRU00091"/>
    </source>
</evidence>
<dbReference type="OrthoDB" id="5872154at2759"/>
<comment type="caution">
    <text evidence="7">The sequence shown here is derived from an EMBL/GenBank/DDBJ whole genome shotgun (WGS) entry which is preliminary data.</text>
</comment>
<reference evidence="7" key="1">
    <citation type="journal article" date="2023" name="DNA Res.">
        <title>Chromosome-level genome assembly of Phrynocephalus forsythii using third-generation DNA sequencing and Hi-C analysis.</title>
        <authorList>
            <person name="Qi Y."/>
            <person name="Zhao W."/>
            <person name="Zhao Y."/>
            <person name="Niu C."/>
            <person name="Cao S."/>
            <person name="Zhang Y."/>
        </authorList>
    </citation>
    <scope>NUCLEOTIDE SEQUENCE</scope>
    <source>
        <tissue evidence="7">Muscle</tissue>
    </source>
</reference>
<evidence type="ECO:0000256" key="1">
    <source>
        <dbReference type="ARBA" id="ARBA00022723"/>
    </source>
</evidence>
<name>A0A9Q1B522_9SAUR</name>
<dbReference type="Pfam" id="PF01363">
    <property type="entry name" value="FYVE"/>
    <property type="match status" value="1"/>
</dbReference>
<evidence type="ECO:0000313" key="7">
    <source>
        <dbReference type="EMBL" id="KAJ7335821.1"/>
    </source>
</evidence>
<dbReference type="InterPro" id="IPR000306">
    <property type="entry name" value="Znf_FYVE"/>
</dbReference>
<dbReference type="Proteomes" id="UP001142489">
    <property type="component" value="Unassembled WGS sequence"/>
</dbReference>
<keyword evidence="3" id="KW-0862">Zinc</keyword>
<dbReference type="Gene3D" id="3.30.40.10">
    <property type="entry name" value="Zinc/RING finger domain, C3HC4 (zinc finger)"/>
    <property type="match status" value="1"/>
</dbReference>